<feature type="chain" id="PRO_5002858931" evidence="1">
    <location>
        <begin position="29"/>
        <end position="292"/>
    </location>
</feature>
<dbReference type="EMBL" id="CP001291">
    <property type="protein sequence ID" value="ACK70330.1"/>
    <property type="molecule type" value="Genomic_DNA"/>
</dbReference>
<dbReference type="SUPFAM" id="SSF53474">
    <property type="entry name" value="alpha/beta-Hydrolases"/>
    <property type="match status" value="1"/>
</dbReference>
<dbReference type="Proteomes" id="UP000002384">
    <property type="component" value="Chromosome"/>
</dbReference>
<dbReference type="KEGG" id="cyc:PCC7424_1898"/>
<reference evidence="4" key="1">
    <citation type="journal article" date="2011" name="MBio">
        <title>Novel metabolic attributes of the genus Cyanothece, comprising a group of unicellular nitrogen-fixing Cyanobacteria.</title>
        <authorList>
            <person name="Bandyopadhyay A."/>
            <person name="Elvitigala T."/>
            <person name="Welsh E."/>
            <person name="Stockel J."/>
            <person name="Liberton M."/>
            <person name="Min H."/>
            <person name="Sherman L.A."/>
            <person name="Pakrasi H.B."/>
        </authorList>
    </citation>
    <scope>NUCLEOTIDE SEQUENCE [LARGE SCALE GENOMIC DNA]</scope>
    <source>
        <strain evidence="4">PCC 7424</strain>
    </source>
</reference>
<protein>
    <submittedName>
        <fullName evidence="3">Carboxymethylenebutenolidase</fullName>
        <ecNumber evidence="3">3.1.1.45</ecNumber>
    </submittedName>
</protein>
<evidence type="ECO:0000313" key="3">
    <source>
        <dbReference type="EMBL" id="ACK70330.1"/>
    </source>
</evidence>
<dbReference type="HOGENOM" id="CLU_054590_7_2_3"/>
<proteinExistence type="predicted"/>
<keyword evidence="4" id="KW-1185">Reference proteome</keyword>
<sequence length="292" mass="32432">MIRKFLALLLASLLGVILYTGMSSQTSAKTPFVQDNISKLWESHQSDRPIASPLVSQQPSVSVTEQTVVYGTLHKKPITGYLARPSQPQENLPGLIVIHEWWGLNDNIKMMTRRLAGEGYTALAVDFYGGEVADNPTMASQLVSEAQKNPQLLQNNIRQAYQYLETNQNAPKIGSIGWCFGGTWSLNTALLFPEQLDAAVIYYGGGIETNPNLLKTLQMPILGIFGELDQNPPVAKVREFEKTLQSLDKSVEIYIYENANHAFANPSGTRYNAEAAEDAWKKTTAFLEKHLK</sequence>
<organism evidence="3 4">
    <name type="scientific">Gloeothece citriformis (strain PCC 7424)</name>
    <name type="common">Cyanothece sp. (strain PCC 7424)</name>
    <dbReference type="NCBI Taxonomy" id="65393"/>
    <lineage>
        <taxon>Bacteria</taxon>
        <taxon>Bacillati</taxon>
        <taxon>Cyanobacteriota</taxon>
        <taxon>Cyanophyceae</taxon>
        <taxon>Oscillatoriophycideae</taxon>
        <taxon>Chroococcales</taxon>
        <taxon>Aphanothecaceae</taxon>
        <taxon>Gloeothece</taxon>
        <taxon>Gloeothece citriformis</taxon>
    </lineage>
</organism>
<dbReference type="AlphaFoldDB" id="B7KDM8"/>
<dbReference type="InterPro" id="IPR051049">
    <property type="entry name" value="Dienelactone_hydrolase-like"/>
</dbReference>
<feature type="signal peptide" evidence="1">
    <location>
        <begin position="1"/>
        <end position="28"/>
    </location>
</feature>
<gene>
    <name evidence="3" type="ordered locus">PCC7424_1898</name>
</gene>
<dbReference type="Pfam" id="PF01738">
    <property type="entry name" value="DLH"/>
    <property type="match status" value="1"/>
</dbReference>
<evidence type="ECO:0000256" key="1">
    <source>
        <dbReference type="SAM" id="SignalP"/>
    </source>
</evidence>
<dbReference type="eggNOG" id="COG0412">
    <property type="taxonomic scope" value="Bacteria"/>
</dbReference>
<feature type="domain" description="Dienelactone hydrolase" evidence="2">
    <location>
        <begin position="78"/>
        <end position="290"/>
    </location>
</feature>
<dbReference type="STRING" id="65393.PCC7424_1898"/>
<keyword evidence="3" id="KW-0378">Hydrolase</keyword>
<dbReference type="PANTHER" id="PTHR46623:SF6">
    <property type="entry name" value="ALPHA_BETA-HYDROLASES SUPERFAMILY PROTEIN"/>
    <property type="match status" value="1"/>
</dbReference>
<dbReference type="InterPro" id="IPR002925">
    <property type="entry name" value="Dienelactn_hydro"/>
</dbReference>
<name>B7KDM8_GLOC7</name>
<dbReference type="EC" id="3.1.1.45" evidence="3"/>
<accession>B7KDM8</accession>
<keyword evidence="1" id="KW-0732">Signal</keyword>
<dbReference type="RefSeq" id="WP_012599273.1">
    <property type="nucleotide sequence ID" value="NC_011729.1"/>
</dbReference>
<dbReference type="PANTHER" id="PTHR46623">
    <property type="entry name" value="CARBOXYMETHYLENEBUTENOLIDASE-RELATED"/>
    <property type="match status" value="1"/>
</dbReference>
<dbReference type="GO" id="GO:0008806">
    <property type="term" value="F:carboxymethylenebutenolidase activity"/>
    <property type="evidence" value="ECO:0007669"/>
    <property type="project" value="UniProtKB-EC"/>
</dbReference>
<dbReference type="InterPro" id="IPR029058">
    <property type="entry name" value="AB_hydrolase_fold"/>
</dbReference>
<evidence type="ECO:0000259" key="2">
    <source>
        <dbReference type="Pfam" id="PF01738"/>
    </source>
</evidence>
<dbReference type="Gene3D" id="3.40.50.1820">
    <property type="entry name" value="alpha/beta hydrolase"/>
    <property type="match status" value="1"/>
</dbReference>
<evidence type="ECO:0000313" key="4">
    <source>
        <dbReference type="Proteomes" id="UP000002384"/>
    </source>
</evidence>